<reference evidence="1 2" key="1">
    <citation type="submission" date="2022-01" db="EMBL/GenBank/DDBJ databases">
        <title>A chromosomal length assembly of Cordylochernes scorpioides.</title>
        <authorList>
            <person name="Zeh D."/>
            <person name="Zeh J."/>
        </authorList>
    </citation>
    <scope>NUCLEOTIDE SEQUENCE [LARGE SCALE GENOMIC DNA]</scope>
    <source>
        <strain evidence="1">IN4F17</strain>
        <tissue evidence="1">Whole Body</tissue>
    </source>
</reference>
<dbReference type="InterPro" id="IPR011032">
    <property type="entry name" value="GroES-like_sf"/>
</dbReference>
<proteinExistence type="predicted"/>
<sequence>MSTAKLTLVHQVIKCKAAIVPKFGDRLVVDEVEVAPPQKEEVRIKVSTVPLECNIKNKNAYPDQEHMCFLDGRAPSSGTKINKKKTIDLTRYIWPTYFLDKSKNEIHECVLRCWRSSAWSSLYH</sequence>
<name>A0ABY6LL96_9ARAC</name>
<accession>A0ABY6LL96</accession>
<organism evidence="1 2">
    <name type="scientific">Cordylochernes scorpioides</name>
    <dbReference type="NCBI Taxonomy" id="51811"/>
    <lineage>
        <taxon>Eukaryota</taxon>
        <taxon>Metazoa</taxon>
        <taxon>Ecdysozoa</taxon>
        <taxon>Arthropoda</taxon>
        <taxon>Chelicerata</taxon>
        <taxon>Arachnida</taxon>
        <taxon>Pseudoscorpiones</taxon>
        <taxon>Cheliferoidea</taxon>
        <taxon>Chernetidae</taxon>
        <taxon>Cordylochernes</taxon>
    </lineage>
</organism>
<gene>
    <name evidence="1" type="ORF">LAZ67_19001174</name>
</gene>
<dbReference type="Proteomes" id="UP001235939">
    <property type="component" value="Chromosome 19"/>
</dbReference>
<evidence type="ECO:0000313" key="1">
    <source>
        <dbReference type="EMBL" id="UYV80638.1"/>
    </source>
</evidence>
<dbReference type="Gene3D" id="3.90.180.10">
    <property type="entry name" value="Medium-chain alcohol dehydrogenases, catalytic domain"/>
    <property type="match status" value="1"/>
</dbReference>
<dbReference type="SUPFAM" id="SSF50129">
    <property type="entry name" value="GroES-like"/>
    <property type="match status" value="1"/>
</dbReference>
<evidence type="ECO:0000313" key="2">
    <source>
        <dbReference type="Proteomes" id="UP001235939"/>
    </source>
</evidence>
<keyword evidence="2" id="KW-1185">Reference proteome</keyword>
<dbReference type="EMBL" id="CP092881">
    <property type="protein sequence ID" value="UYV80638.1"/>
    <property type="molecule type" value="Genomic_DNA"/>
</dbReference>
<protein>
    <submittedName>
        <fullName evidence="1">Uncharacterized protein</fullName>
    </submittedName>
</protein>